<dbReference type="EMBL" id="KI686444">
    <property type="protein sequence ID" value="ETK86130.1"/>
    <property type="molecule type" value="Genomic_DNA"/>
</dbReference>
<evidence type="ECO:0000313" key="1">
    <source>
        <dbReference type="EMBL" id="ETK86130.1"/>
    </source>
</evidence>
<dbReference type="EMBL" id="KI673082">
    <property type="protein sequence ID" value="ETL39553.1"/>
    <property type="molecule type" value="Genomic_DNA"/>
</dbReference>
<evidence type="ECO:0000313" key="3">
    <source>
        <dbReference type="Proteomes" id="UP000053864"/>
    </source>
</evidence>
<dbReference type="Proteomes" id="UP000053236">
    <property type="component" value="Unassembled WGS sequence"/>
</dbReference>
<protein>
    <submittedName>
        <fullName evidence="1">Uncharacterized protein</fullName>
    </submittedName>
</protein>
<accession>W2GUW3</accession>
<reference evidence="2 3" key="2">
    <citation type="submission" date="2013-11" db="EMBL/GenBank/DDBJ databases">
        <title>The Genome Sequence of Phytophthora parasitica CJ05E6.</title>
        <authorList>
            <consortium name="The Broad Institute Genomics Platform"/>
            <person name="Russ C."/>
            <person name="Tyler B."/>
            <person name="Panabieres F."/>
            <person name="Shan W."/>
            <person name="Tripathy S."/>
            <person name="Grunwald N."/>
            <person name="Machado M."/>
            <person name="Johnson C.S."/>
            <person name="Arredondo F."/>
            <person name="Hong C."/>
            <person name="Coffey M."/>
            <person name="Young S.K."/>
            <person name="Zeng Q."/>
            <person name="Gargeya S."/>
            <person name="Fitzgerald M."/>
            <person name="Abouelleil A."/>
            <person name="Alvarado L."/>
            <person name="Chapman S.B."/>
            <person name="Gainer-Dewar J."/>
            <person name="Goldberg J."/>
            <person name="Griggs A."/>
            <person name="Gujja S."/>
            <person name="Hansen M."/>
            <person name="Howarth C."/>
            <person name="Imamovic A."/>
            <person name="Ireland A."/>
            <person name="Larimer J."/>
            <person name="McCowan C."/>
            <person name="Murphy C."/>
            <person name="Pearson M."/>
            <person name="Poon T.W."/>
            <person name="Priest M."/>
            <person name="Roberts A."/>
            <person name="Saif S."/>
            <person name="Shea T."/>
            <person name="Sykes S."/>
            <person name="Wortman J."/>
            <person name="Nusbaum C."/>
            <person name="Birren B."/>
        </authorList>
    </citation>
    <scope>NUCLEOTIDE SEQUENCE [LARGE SCALE GENOMIC DNA]</scope>
    <source>
        <strain evidence="2 3">CJ05E6</strain>
    </source>
</reference>
<proteinExistence type="predicted"/>
<organism evidence="1">
    <name type="scientific">Phytophthora nicotianae</name>
    <name type="common">Potato buckeye rot agent</name>
    <name type="synonym">Phytophthora parasitica</name>
    <dbReference type="NCBI Taxonomy" id="4792"/>
    <lineage>
        <taxon>Eukaryota</taxon>
        <taxon>Sar</taxon>
        <taxon>Stramenopiles</taxon>
        <taxon>Oomycota</taxon>
        <taxon>Peronosporomycetes</taxon>
        <taxon>Peronosporales</taxon>
        <taxon>Peronosporaceae</taxon>
        <taxon>Phytophthora</taxon>
    </lineage>
</organism>
<evidence type="ECO:0000313" key="2">
    <source>
        <dbReference type="EMBL" id="ETL39553.1"/>
    </source>
</evidence>
<sequence>MCGFLSALKVHDVLNGDIESKFNAVASIQCKVVTADEQLEAIFKSSLEGQTAELSNGQTVDSSVLSIVDEVTCSDKDDVPLAMSRLNETRKRTLVKRPMTESRRKLQKIYDKEFRLRKERRKKKMADDFMA</sequence>
<gene>
    <name evidence="1" type="ORF">L915_09215</name>
    <name evidence="2" type="ORF">L916_09128</name>
</gene>
<reference evidence="1" key="1">
    <citation type="submission" date="2013-11" db="EMBL/GenBank/DDBJ databases">
        <title>The Genome Sequence of Phytophthora parasitica CJ02B3.</title>
        <authorList>
            <consortium name="The Broad Institute Genomics Platform"/>
            <person name="Russ C."/>
            <person name="Tyler B."/>
            <person name="Panabieres F."/>
            <person name="Shan W."/>
            <person name="Tripathy S."/>
            <person name="Grunwald N."/>
            <person name="Machado M."/>
            <person name="Johnson C.S."/>
            <person name="Arredondo F."/>
            <person name="Hong C."/>
            <person name="Coffey M."/>
            <person name="Young S.K."/>
            <person name="Zeng Q."/>
            <person name="Gargeya S."/>
            <person name="Fitzgerald M."/>
            <person name="Abouelleil A."/>
            <person name="Alvarado L."/>
            <person name="Chapman S.B."/>
            <person name="Gainer-Dewar J."/>
            <person name="Goldberg J."/>
            <person name="Griggs A."/>
            <person name="Gujja S."/>
            <person name="Hansen M."/>
            <person name="Howarth C."/>
            <person name="Imamovic A."/>
            <person name="Ireland A."/>
            <person name="Larimer J."/>
            <person name="McCowan C."/>
            <person name="Murphy C."/>
            <person name="Pearson M."/>
            <person name="Poon T.W."/>
            <person name="Priest M."/>
            <person name="Roberts A."/>
            <person name="Saif S."/>
            <person name="Shea T."/>
            <person name="Sykes S."/>
            <person name="Wortman J."/>
            <person name="Nusbaum C."/>
            <person name="Birren B."/>
        </authorList>
    </citation>
    <scope>NUCLEOTIDE SEQUENCE [LARGE SCALE GENOMIC DNA]</scope>
    <source>
        <strain evidence="1">CJ02B3</strain>
    </source>
</reference>
<dbReference type="Proteomes" id="UP000053864">
    <property type="component" value="Unassembled WGS sequence"/>
</dbReference>
<name>W2GUW3_PHYNI</name>
<dbReference type="AlphaFoldDB" id="W2GUW3"/>